<accession>A0A1E3VKH8</accession>
<dbReference type="Proteomes" id="UP000094172">
    <property type="component" value="Unassembled WGS sequence"/>
</dbReference>
<name>A0A1E3VKH8_9HYPH</name>
<dbReference type="RefSeq" id="WP_069445359.1">
    <property type="nucleotide sequence ID" value="NZ_LPWE01000013.1"/>
</dbReference>
<organism evidence="1 2">
    <name type="scientific">Methyloceanibacter stevinii</name>
    <dbReference type="NCBI Taxonomy" id="1774970"/>
    <lineage>
        <taxon>Bacteria</taxon>
        <taxon>Pseudomonadati</taxon>
        <taxon>Pseudomonadota</taxon>
        <taxon>Alphaproteobacteria</taxon>
        <taxon>Hyphomicrobiales</taxon>
        <taxon>Hyphomicrobiaceae</taxon>
        <taxon>Methyloceanibacter</taxon>
    </lineage>
</organism>
<dbReference type="EMBL" id="LPWE01000013">
    <property type="protein sequence ID" value="ODR94012.1"/>
    <property type="molecule type" value="Genomic_DNA"/>
</dbReference>
<dbReference type="AlphaFoldDB" id="A0A1E3VKH8"/>
<evidence type="ECO:0000313" key="2">
    <source>
        <dbReference type="Proteomes" id="UP000094172"/>
    </source>
</evidence>
<sequence>MRLLAGRQFGGLGGCFGNRLRERWRRHRWHLGRSRLLHRKLHFLGLGQLGNFDRFEYLYRLDNLDGRFRHIGLEEIGLENVTLGIVQRQEFLGVLDRIHELGCRIDHFDCLRKLFGLLLDKLQTAQFAGEIHDLLVFIGRCVAAGSQNTGDVVDDLVVGFALKPLVFGLGSGLIGRSLACVIVGDDPADGSKNVFHRRFRSALGAAHYLIPCRLSN</sequence>
<gene>
    <name evidence="1" type="ORF">AUC70_10540</name>
</gene>
<comment type="caution">
    <text evidence="1">The sequence shown here is derived from an EMBL/GenBank/DDBJ whole genome shotgun (WGS) entry which is preliminary data.</text>
</comment>
<reference evidence="1 2" key="1">
    <citation type="journal article" date="2016" name="Environ. Microbiol.">
        <title>New Methyloceanibacter diversity from North Sea sediments includes methanotroph containing solely the soluble methane monooxygenase.</title>
        <authorList>
            <person name="Vekeman B."/>
            <person name="Kerckhof F.M."/>
            <person name="Cremers G."/>
            <person name="de Vos P."/>
            <person name="Vandamme P."/>
            <person name="Boon N."/>
            <person name="Op den Camp H.J."/>
            <person name="Heylen K."/>
        </authorList>
    </citation>
    <scope>NUCLEOTIDE SEQUENCE [LARGE SCALE GENOMIC DNA]</scope>
    <source>
        <strain evidence="1 2">R-67176</strain>
    </source>
</reference>
<protein>
    <submittedName>
        <fullName evidence="1">Uncharacterized protein</fullName>
    </submittedName>
</protein>
<evidence type="ECO:0000313" key="1">
    <source>
        <dbReference type="EMBL" id="ODR94012.1"/>
    </source>
</evidence>
<keyword evidence="2" id="KW-1185">Reference proteome</keyword>
<proteinExistence type="predicted"/>